<evidence type="ECO:0000259" key="4">
    <source>
        <dbReference type="PROSITE" id="PS50119"/>
    </source>
</evidence>
<keyword evidence="1" id="KW-0677">Repeat</keyword>
<dbReference type="Pfam" id="PF00643">
    <property type="entry name" value="zf-B_box"/>
    <property type="match status" value="2"/>
</dbReference>
<comment type="caution">
    <text evidence="5">The sequence shown here is derived from an EMBL/GenBank/DDBJ whole genome shotgun (WGS) entry which is preliminary data.</text>
</comment>
<dbReference type="PANTHER" id="PTHR25462">
    <property type="entry name" value="BONUS, ISOFORM C-RELATED"/>
    <property type="match status" value="1"/>
</dbReference>
<dbReference type="Gene3D" id="2.60.40.10">
    <property type="entry name" value="Immunoglobulins"/>
    <property type="match status" value="1"/>
</dbReference>
<dbReference type="InterPro" id="IPR001298">
    <property type="entry name" value="Filamin/ABP280_rpt"/>
</dbReference>
<keyword evidence="6" id="KW-1185">Reference proteome</keyword>
<dbReference type="Gene3D" id="3.30.160.60">
    <property type="entry name" value="Classic Zinc Finger"/>
    <property type="match status" value="1"/>
</dbReference>
<dbReference type="PANTHER" id="PTHR25462:SF291">
    <property type="entry name" value="E3 UBIQUITIN-PROTEIN LIGASE TRIM45"/>
    <property type="match status" value="1"/>
</dbReference>
<dbReference type="InterPro" id="IPR013783">
    <property type="entry name" value="Ig-like_fold"/>
</dbReference>
<dbReference type="AlphaFoldDB" id="A0A3M6TN41"/>
<reference evidence="5 6" key="1">
    <citation type="journal article" date="2018" name="Sci. Rep.">
        <title>Comparative analysis of the Pocillopora damicornis genome highlights role of immune system in coral evolution.</title>
        <authorList>
            <person name="Cunning R."/>
            <person name="Bay R.A."/>
            <person name="Gillette P."/>
            <person name="Baker A.C."/>
            <person name="Traylor-Knowles N."/>
        </authorList>
    </citation>
    <scope>NUCLEOTIDE SEQUENCE [LARGE SCALE GENOMIC DNA]</scope>
    <source>
        <strain evidence="5">RSMAS</strain>
        <tissue evidence="5">Whole animal</tissue>
    </source>
</reference>
<dbReference type="InterPro" id="IPR047153">
    <property type="entry name" value="TRIM45/56/19-like"/>
</dbReference>
<feature type="domain" description="B box-type" evidence="4">
    <location>
        <begin position="42"/>
        <end position="89"/>
    </location>
</feature>
<dbReference type="SMART" id="SM00336">
    <property type="entry name" value="BBOX"/>
    <property type="match status" value="2"/>
</dbReference>
<evidence type="ECO:0000256" key="3">
    <source>
        <dbReference type="PROSITE-ProRule" id="PRU00087"/>
    </source>
</evidence>
<proteinExistence type="predicted"/>
<sequence>MIKCPVCLADFNIPKSDTFSDLPTSFHLNRLVDILALKDDSVQIQTCNSCDDNSAVTSYCFVCQSFLCATCLEAHQRLKATRGHRNVLIEKLQAQDVEELIHRPVMCTQKYHENESLEYFCKDCNTCVCMKCGFVSHSRHTMLDIQQAAEERKVEITKAVDKAKAEIGVVQRKMERQKEFMKKSTDEMLAAESKVTAIVDELVRILREHEAAVKKRLIEIREAQQRDHATRTEEFQLTVSQLNGFVERGNAILNRNIPSEMIRTELTVTSRLEELSKAAEVMILQPLHFSYVANEKLEKYRTIMENSGPGKVIASLTDPALSLAGCEPKVLDTMKPCSEVVFKLTTRDSDGNQIYNKEDNVTVSIHPPSEVEEEKIIKNFKDGNYSISVFPKFVGDHDIWIEVNGIPLTRKVTIAHEYNVTQQTFDLRGRENFNFPCSIAQSERTGNIAVANYGSEKVLLFDAGFKYLRTVVNLSQKQKPRCVAFSKGCELIVVTEDSSKQGEILSKVSVYTEDGKFVKHISEDLVNPCSVSVRSDGKIIVCDSGDLCIKLLSADGAMLLKSFRLENFDAFPWFAVYHRKKYFVSYRMGPCVKVFNEQGEYLRDFGQFHSPAGLAIDKFNNLVVCNAVQSDEVRSSVKVLTMSGKVVQDLGFQSMSSMPCSVAVTQNGDVLVSDVEKHAIYIFRYLGLKAWSKRVLNS</sequence>
<dbReference type="PROSITE" id="PS50119">
    <property type="entry name" value="ZF_BBOX"/>
    <property type="match status" value="2"/>
</dbReference>
<dbReference type="InterPro" id="IPR011042">
    <property type="entry name" value="6-blade_b-propeller_TolB-like"/>
</dbReference>
<dbReference type="PROSITE" id="PS50194">
    <property type="entry name" value="FILAMIN_REPEAT"/>
    <property type="match status" value="1"/>
</dbReference>
<dbReference type="CDD" id="cd19756">
    <property type="entry name" value="Bbox2"/>
    <property type="match status" value="1"/>
</dbReference>
<dbReference type="SUPFAM" id="SSF57845">
    <property type="entry name" value="B-box zinc-binding domain"/>
    <property type="match status" value="1"/>
</dbReference>
<accession>A0A3M6TN41</accession>
<evidence type="ECO:0000313" key="5">
    <source>
        <dbReference type="EMBL" id="RMX42843.1"/>
    </source>
</evidence>
<dbReference type="OrthoDB" id="5965342at2759"/>
<organism evidence="5 6">
    <name type="scientific">Pocillopora damicornis</name>
    <name type="common">Cauliflower coral</name>
    <name type="synonym">Millepora damicornis</name>
    <dbReference type="NCBI Taxonomy" id="46731"/>
    <lineage>
        <taxon>Eukaryota</taxon>
        <taxon>Metazoa</taxon>
        <taxon>Cnidaria</taxon>
        <taxon>Anthozoa</taxon>
        <taxon>Hexacorallia</taxon>
        <taxon>Scleractinia</taxon>
        <taxon>Astrocoeniina</taxon>
        <taxon>Pocilloporidae</taxon>
        <taxon>Pocillopora</taxon>
    </lineage>
</organism>
<dbReference type="GO" id="GO:0008270">
    <property type="term" value="F:zinc ion binding"/>
    <property type="evidence" value="ECO:0007669"/>
    <property type="project" value="UniProtKB-KW"/>
</dbReference>
<dbReference type="InterPro" id="IPR014756">
    <property type="entry name" value="Ig_E-set"/>
</dbReference>
<dbReference type="InterPro" id="IPR000315">
    <property type="entry name" value="Znf_B-box"/>
</dbReference>
<dbReference type="SUPFAM" id="SSF81296">
    <property type="entry name" value="E set domains"/>
    <property type="match status" value="1"/>
</dbReference>
<dbReference type="Gene3D" id="2.120.10.30">
    <property type="entry name" value="TolB, C-terminal domain"/>
    <property type="match status" value="1"/>
</dbReference>
<dbReference type="Gene3D" id="4.10.830.40">
    <property type="match status" value="1"/>
</dbReference>
<dbReference type="GO" id="GO:0061630">
    <property type="term" value="F:ubiquitin protein ligase activity"/>
    <property type="evidence" value="ECO:0007669"/>
    <property type="project" value="TreeGrafter"/>
</dbReference>
<keyword evidence="2" id="KW-0479">Metal-binding</keyword>
<dbReference type="SMART" id="SM00557">
    <property type="entry name" value="IG_FLMN"/>
    <property type="match status" value="1"/>
</dbReference>
<dbReference type="InterPro" id="IPR017868">
    <property type="entry name" value="Filamin/ABP280_repeat-like"/>
</dbReference>
<dbReference type="Proteomes" id="UP000275408">
    <property type="component" value="Unassembled WGS sequence"/>
</dbReference>
<protein>
    <recommendedName>
        <fullName evidence="4">B box-type domain-containing protein</fullName>
    </recommendedName>
</protein>
<evidence type="ECO:0000313" key="6">
    <source>
        <dbReference type="Proteomes" id="UP000275408"/>
    </source>
</evidence>
<dbReference type="SUPFAM" id="SSF101898">
    <property type="entry name" value="NHL repeat"/>
    <property type="match status" value="1"/>
</dbReference>
<feature type="repeat" description="Filamin" evidence="3">
    <location>
        <begin position="358"/>
        <end position="408"/>
    </location>
</feature>
<dbReference type="EMBL" id="RCHS01003253">
    <property type="protein sequence ID" value="RMX42843.1"/>
    <property type="molecule type" value="Genomic_DNA"/>
</dbReference>
<evidence type="ECO:0000256" key="2">
    <source>
        <dbReference type="PROSITE-ProRule" id="PRU00024"/>
    </source>
</evidence>
<dbReference type="CDD" id="cd05819">
    <property type="entry name" value="NHL"/>
    <property type="match status" value="1"/>
</dbReference>
<keyword evidence="2" id="KW-0862">Zinc</keyword>
<keyword evidence="2" id="KW-0863">Zinc-finger</keyword>
<gene>
    <name evidence="5" type="ORF">pdam_00005146</name>
</gene>
<feature type="domain" description="B box-type" evidence="4">
    <location>
        <begin position="102"/>
        <end position="145"/>
    </location>
</feature>
<name>A0A3M6TN41_POCDA</name>
<evidence type="ECO:0000256" key="1">
    <source>
        <dbReference type="ARBA" id="ARBA00022737"/>
    </source>
</evidence>